<accession>A0ABQ6WBC0</accession>
<dbReference type="Proteomes" id="UP000325395">
    <property type="component" value="Unassembled WGS sequence"/>
</dbReference>
<feature type="region of interest" description="Disordered" evidence="1">
    <location>
        <begin position="73"/>
        <end position="112"/>
    </location>
</feature>
<sequence length="315" mass="34853">MLIRILVDNPGHTFTRNIDAKFVATVKDLLRQTRDSNVQGFLRQTLDALEMQRGWDEDLAPLLQMWTREKTKLKRTNSGSTWRSQVSSQTSPQPQQPRPDYFGPRQAGALPPPDELAARITEAKTSAKLLVQFVQSTPPAEMAENELIKEFSGRCRSASQTIQHYIHSTNPSPDEDTLLTLIEANDELSTSLSRHQRALLNARRALGQSDSQSPSSSDTTPSRASSAIPPPVPPRDTHNPSIPPATPLATSSPSSISPPTNNGMSRSEYRSEDFQVQNPFADNFSTTATGPSDGRMEGTANDSWYDPYQRPIQRA</sequence>
<dbReference type="Pfam" id="PF03127">
    <property type="entry name" value="GAT"/>
    <property type="match status" value="1"/>
</dbReference>
<gene>
    <name evidence="3" type="ORF">BDV36DRAFT_265352</name>
</gene>
<feature type="compositionally biased region" description="Low complexity" evidence="1">
    <location>
        <begin position="84"/>
        <end position="93"/>
    </location>
</feature>
<dbReference type="Gene3D" id="1.20.58.160">
    <property type="match status" value="1"/>
</dbReference>
<dbReference type="EMBL" id="ML735786">
    <property type="protein sequence ID" value="KAE8414416.1"/>
    <property type="molecule type" value="Genomic_DNA"/>
</dbReference>
<organism evidence="3 4">
    <name type="scientific">Aspergillus pseudocaelatus</name>
    <dbReference type="NCBI Taxonomy" id="1825620"/>
    <lineage>
        <taxon>Eukaryota</taxon>
        <taxon>Fungi</taxon>
        <taxon>Dikarya</taxon>
        <taxon>Ascomycota</taxon>
        <taxon>Pezizomycotina</taxon>
        <taxon>Eurotiomycetes</taxon>
        <taxon>Eurotiomycetidae</taxon>
        <taxon>Eurotiales</taxon>
        <taxon>Aspergillaceae</taxon>
        <taxon>Aspergillus</taxon>
        <taxon>Aspergillus subgen. Circumdati</taxon>
    </lineage>
</organism>
<feature type="domain" description="GAT" evidence="2">
    <location>
        <begin position="111"/>
        <end position="200"/>
    </location>
</feature>
<feature type="region of interest" description="Disordered" evidence="1">
    <location>
        <begin position="204"/>
        <end position="315"/>
    </location>
</feature>
<name>A0ABQ6WBC0_9EURO</name>
<feature type="compositionally biased region" description="Low complexity" evidence="1">
    <location>
        <begin position="208"/>
        <end position="227"/>
    </location>
</feature>
<evidence type="ECO:0000256" key="1">
    <source>
        <dbReference type="SAM" id="MobiDB-lite"/>
    </source>
</evidence>
<dbReference type="CDD" id="cd21383">
    <property type="entry name" value="GAT_GGA_Tom1-like"/>
    <property type="match status" value="1"/>
</dbReference>
<dbReference type="PROSITE" id="PS50909">
    <property type="entry name" value="GAT"/>
    <property type="match status" value="1"/>
</dbReference>
<proteinExistence type="predicted"/>
<protein>
    <recommendedName>
        <fullName evidence="2">GAT domain-containing protein</fullName>
    </recommendedName>
</protein>
<keyword evidence="4" id="KW-1185">Reference proteome</keyword>
<feature type="compositionally biased region" description="Low complexity" evidence="1">
    <location>
        <begin position="247"/>
        <end position="259"/>
    </location>
</feature>
<reference evidence="3 4" key="1">
    <citation type="submission" date="2019-04" db="EMBL/GenBank/DDBJ databases">
        <authorList>
            <consortium name="DOE Joint Genome Institute"/>
            <person name="Mondo S."/>
            <person name="Kjaerbolling I."/>
            <person name="Vesth T."/>
            <person name="Frisvad J.C."/>
            <person name="Nybo J.L."/>
            <person name="Theobald S."/>
            <person name="Kildgaard S."/>
            <person name="Isbrandt T."/>
            <person name="Kuo A."/>
            <person name="Sato A."/>
            <person name="Lyhne E.K."/>
            <person name="Kogle M.E."/>
            <person name="Wiebenga A."/>
            <person name="Kun R.S."/>
            <person name="Lubbers R.J."/>
            <person name="Makela M.R."/>
            <person name="Barry K."/>
            <person name="Chovatia M."/>
            <person name="Clum A."/>
            <person name="Daum C."/>
            <person name="Haridas S."/>
            <person name="He G."/>
            <person name="LaButti K."/>
            <person name="Lipzen A."/>
            <person name="Riley R."/>
            <person name="Salamov A."/>
            <person name="Simmons B.A."/>
            <person name="Magnuson J.K."/>
            <person name="Henrissat B."/>
            <person name="Mortensen U.H."/>
            <person name="Larsen T.O."/>
            <person name="Devries R.P."/>
            <person name="Grigoriev I.V."/>
            <person name="Machida M."/>
            <person name="Baker S.E."/>
            <person name="Andersen M.R."/>
            <person name="Cantor M.N."/>
            <person name="Hua S.X."/>
        </authorList>
    </citation>
    <scope>NUCLEOTIDE SEQUENCE [LARGE SCALE GENOMIC DNA]</scope>
    <source>
        <strain evidence="3 4">CBS 117616</strain>
    </source>
</reference>
<feature type="compositionally biased region" description="Polar residues" evidence="1">
    <location>
        <begin position="274"/>
        <end position="290"/>
    </location>
</feature>
<evidence type="ECO:0000313" key="3">
    <source>
        <dbReference type="EMBL" id="KAE8414416.1"/>
    </source>
</evidence>
<evidence type="ECO:0000259" key="2">
    <source>
        <dbReference type="PROSITE" id="PS50909"/>
    </source>
</evidence>
<dbReference type="InterPro" id="IPR004152">
    <property type="entry name" value="GAT_dom"/>
</dbReference>
<evidence type="ECO:0000313" key="4">
    <source>
        <dbReference type="Proteomes" id="UP000325395"/>
    </source>
</evidence>
<dbReference type="InterPro" id="IPR038425">
    <property type="entry name" value="GAT_sf"/>
</dbReference>
<dbReference type="SUPFAM" id="SSF89009">
    <property type="entry name" value="GAT-like domain"/>
    <property type="match status" value="1"/>
</dbReference>